<dbReference type="GO" id="GO:0005743">
    <property type="term" value="C:mitochondrial inner membrane"/>
    <property type="evidence" value="ECO:0007669"/>
    <property type="project" value="UniProtKB-SubCell"/>
</dbReference>
<protein>
    <recommendedName>
        <fullName evidence="1">Mitochondrial import inner membrane translocase subunit</fullName>
    </recommendedName>
</protein>
<keyword evidence="1" id="KW-0143">Chaperone</keyword>
<dbReference type="GO" id="GO:0015031">
    <property type="term" value="P:protein transport"/>
    <property type="evidence" value="ECO:0007669"/>
    <property type="project" value="UniProtKB-KW"/>
</dbReference>
<dbReference type="HOGENOM" id="CLU_141397_1_2_1"/>
<keyword evidence="1" id="KW-0653">Protein transport</keyword>
<accession>H0XV26</accession>
<comment type="similarity">
    <text evidence="1">Belongs to the small Tim family.</text>
</comment>
<name>H0XV26_OTOGA</name>
<dbReference type="Proteomes" id="UP000005225">
    <property type="component" value="Unassembled WGS sequence"/>
</dbReference>
<evidence type="ECO:0000259" key="2">
    <source>
        <dbReference type="Pfam" id="PF02953"/>
    </source>
</evidence>
<dbReference type="InterPro" id="IPR035427">
    <property type="entry name" value="Tim10-like_dom_sf"/>
</dbReference>
<comment type="subunit">
    <text evidence="1">Heterohexamer.</text>
</comment>
<feature type="domain" description="Tim10-like" evidence="2">
    <location>
        <begin position="17"/>
        <end position="67"/>
    </location>
</feature>
<reference evidence="3" key="2">
    <citation type="submission" date="2025-08" db="UniProtKB">
        <authorList>
            <consortium name="Ensembl"/>
        </authorList>
    </citation>
    <scope>IDENTIFICATION</scope>
</reference>
<comment type="subcellular location">
    <subcellularLocation>
        <location evidence="1">Mitochondrion inner membrane</location>
        <topology evidence="1">Peripheral membrane protein</topology>
        <orientation evidence="1">Intermembrane side</orientation>
    </subcellularLocation>
</comment>
<keyword evidence="4" id="KW-1185">Reference proteome</keyword>
<dbReference type="InParanoid" id="H0XV26"/>
<organism evidence="3 4">
    <name type="scientific">Otolemur garnettii</name>
    <name type="common">Small-eared galago</name>
    <name type="synonym">Garnett's greater bushbaby</name>
    <dbReference type="NCBI Taxonomy" id="30611"/>
    <lineage>
        <taxon>Eukaryota</taxon>
        <taxon>Metazoa</taxon>
        <taxon>Chordata</taxon>
        <taxon>Craniata</taxon>
        <taxon>Vertebrata</taxon>
        <taxon>Euteleostomi</taxon>
        <taxon>Mammalia</taxon>
        <taxon>Eutheria</taxon>
        <taxon>Euarchontoglires</taxon>
        <taxon>Primates</taxon>
        <taxon>Strepsirrhini</taxon>
        <taxon>Lorisiformes</taxon>
        <taxon>Galagidae</taxon>
        <taxon>Otolemur</taxon>
    </lineage>
</organism>
<keyword evidence="1" id="KW-0472">Membrane</keyword>
<keyword evidence="1" id="KW-0496">Mitochondrion</keyword>
<keyword evidence="1" id="KW-1015">Disulfide bond</keyword>
<proteinExistence type="inferred from homology"/>
<dbReference type="Pfam" id="PF02953">
    <property type="entry name" value="zf-Tim10_DDP"/>
    <property type="match status" value="1"/>
</dbReference>
<dbReference type="STRING" id="30611.ENSOGAP00000019968"/>
<reference evidence="4" key="1">
    <citation type="submission" date="2011-03" db="EMBL/GenBank/DDBJ databases">
        <title>Version 3 of the genome sequence of Otolemur garnettii (Bushbaby).</title>
        <authorList>
            <consortium name="The Broad Institute Genome Sequencing Platform"/>
            <person name="Di Palma F."/>
            <person name="Johnson J."/>
            <person name="Lander E.S."/>
            <person name="Lindblad-Toh K."/>
            <person name="Jaffe D.B."/>
            <person name="Gnerre S."/>
            <person name="MacCallum I."/>
            <person name="Przybylski D."/>
            <person name="Ribeiro F.J."/>
            <person name="Burton J.N."/>
            <person name="Walker B.J."/>
            <person name="Sharpe T."/>
            <person name="Hall G."/>
        </authorList>
    </citation>
    <scope>NUCLEOTIDE SEQUENCE [LARGE SCALE GENOMIC DNA]</scope>
</reference>
<keyword evidence="1" id="KW-0811">Translocation</keyword>
<dbReference type="GeneTree" id="ENSGT00940000154661"/>
<dbReference type="Gene3D" id="1.10.287.810">
    <property type="entry name" value="Mitochondrial import inner membrane translocase subunit tim13 like domains"/>
    <property type="match status" value="1"/>
</dbReference>
<comment type="function">
    <text evidence="1">Mitochondrial intermembrane chaperone that participates in the import and insertion of some multi-pass transmembrane proteins into the mitochondrial inner membrane. Also required for the transfer of beta-barrel precursors from the TOM complex to the sorting and assembly machinery (SAM complex) of the outer membrane. Acts as a chaperone-like protein that protects the hydrophobic precursors from aggregation and guide them through the mitochondrial intermembrane space.</text>
</comment>
<sequence>GFGHRRPEGAAFFQLETQLLVHQTTRLCWEKCVDKAGTIPDGWAKACLVNCAGHFTDTSQFISEQLDQTQKSKSVFSESLSD</sequence>
<dbReference type="eggNOG" id="KOG3489">
    <property type="taxonomic scope" value="Eukaryota"/>
</dbReference>
<evidence type="ECO:0000313" key="3">
    <source>
        <dbReference type="Ensembl" id="ENSOGAP00000019968.1"/>
    </source>
</evidence>
<comment type="domain">
    <text evidence="1">The twin CX3C motif contains 4 conserved Cys residues that form 2 disulfide bonds in the mitochondrial intermembrane space.</text>
</comment>
<reference evidence="3" key="3">
    <citation type="submission" date="2025-09" db="UniProtKB">
        <authorList>
            <consortium name="Ensembl"/>
        </authorList>
    </citation>
    <scope>IDENTIFICATION</scope>
</reference>
<evidence type="ECO:0000256" key="1">
    <source>
        <dbReference type="RuleBase" id="RU367043"/>
    </source>
</evidence>
<keyword evidence="1" id="KW-0813">Transport</keyword>
<evidence type="ECO:0000313" key="4">
    <source>
        <dbReference type="Proteomes" id="UP000005225"/>
    </source>
</evidence>
<dbReference type="AlphaFoldDB" id="H0XV26"/>
<dbReference type="EMBL" id="AAQR03178213">
    <property type="status" value="NOT_ANNOTATED_CDS"/>
    <property type="molecule type" value="Genomic_DNA"/>
</dbReference>
<keyword evidence="1" id="KW-0999">Mitochondrion inner membrane</keyword>
<dbReference type="InterPro" id="IPR004217">
    <property type="entry name" value="Tim10-like"/>
</dbReference>
<dbReference type="Ensembl" id="ENSOGAT00000029104.1">
    <property type="protein sequence ID" value="ENSOGAP00000019968.1"/>
    <property type="gene ID" value="ENSOGAG00000030897.1"/>
</dbReference>
<dbReference type="SUPFAM" id="SSF144122">
    <property type="entry name" value="Tim10-like"/>
    <property type="match status" value="1"/>
</dbReference>